<evidence type="ECO:0000256" key="1">
    <source>
        <dbReference type="SAM" id="MobiDB-lite"/>
    </source>
</evidence>
<proteinExistence type="predicted"/>
<accession>A0A8H4W658</accession>
<feature type="region of interest" description="Disordered" evidence="1">
    <location>
        <begin position="61"/>
        <end position="91"/>
    </location>
</feature>
<protein>
    <submittedName>
        <fullName evidence="3">Uncharacterized protein</fullName>
    </submittedName>
</protein>
<feature type="transmembrane region" description="Helical" evidence="2">
    <location>
        <begin position="6"/>
        <end position="27"/>
    </location>
</feature>
<comment type="caution">
    <text evidence="3">The sequence shown here is derived from an EMBL/GenBank/DDBJ whole genome shotgun (WGS) entry which is preliminary data.</text>
</comment>
<evidence type="ECO:0000313" key="3">
    <source>
        <dbReference type="EMBL" id="KAF4634856.1"/>
    </source>
</evidence>
<evidence type="ECO:0000313" key="4">
    <source>
        <dbReference type="Proteomes" id="UP000566819"/>
    </source>
</evidence>
<evidence type="ECO:0000256" key="2">
    <source>
        <dbReference type="SAM" id="Phobius"/>
    </source>
</evidence>
<keyword evidence="2" id="KW-0812">Transmembrane</keyword>
<keyword evidence="2" id="KW-1133">Transmembrane helix</keyword>
<gene>
    <name evidence="3" type="ORF">G7Y89_g3234</name>
</gene>
<feature type="compositionally biased region" description="Polar residues" evidence="1">
    <location>
        <begin position="61"/>
        <end position="70"/>
    </location>
</feature>
<keyword evidence="4" id="KW-1185">Reference proteome</keyword>
<sequence>MWYTGLAITFGVITTVTGLVGLILKYLEWRRSHQQPETLTHDVELGNGLLHRHHHYHLIAPTNSFNNPMDTTEGENHRDIGGLSDSEQDID</sequence>
<dbReference type="EMBL" id="JAAMPI010000155">
    <property type="protein sequence ID" value="KAF4634856.1"/>
    <property type="molecule type" value="Genomic_DNA"/>
</dbReference>
<reference evidence="3 4" key="1">
    <citation type="submission" date="2020-03" db="EMBL/GenBank/DDBJ databases">
        <title>Draft Genome Sequence of Cudoniella acicularis.</title>
        <authorList>
            <person name="Buettner E."/>
            <person name="Kellner H."/>
        </authorList>
    </citation>
    <scope>NUCLEOTIDE SEQUENCE [LARGE SCALE GENOMIC DNA]</scope>
    <source>
        <strain evidence="3 4">DSM 108380</strain>
    </source>
</reference>
<keyword evidence="2" id="KW-0472">Membrane</keyword>
<name>A0A8H4W658_9HELO</name>
<dbReference type="AlphaFoldDB" id="A0A8H4W658"/>
<dbReference type="Proteomes" id="UP000566819">
    <property type="component" value="Unassembled WGS sequence"/>
</dbReference>
<organism evidence="3 4">
    <name type="scientific">Cudoniella acicularis</name>
    <dbReference type="NCBI Taxonomy" id="354080"/>
    <lineage>
        <taxon>Eukaryota</taxon>
        <taxon>Fungi</taxon>
        <taxon>Dikarya</taxon>
        <taxon>Ascomycota</taxon>
        <taxon>Pezizomycotina</taxon>
        <taxon>Leotiomycetes</taxon>
        <taxon>Helotiales</taxon>
        <taxon>Tricladiaceae</taxon>
        <taxon>Cudoniella</taxon>
    </lineage>
</organism>